<dbReference type="GO" id="GO:0009279">
    <property type="term" value="C:cell outer membrane"/>
    <property type="evidence" value="ECO:0007669"/>
    <property type="project" value="UniProtKB-SubCell"/>
</dbReference>
<comment type="caution">
    <text evidence="13">The sequence shown here is derived from an EMBL/GenBank/DDBJ whole genome shotgun (WGS) entry which is preliminary data.</text>
</comment>
<dbReference type="GO" id="GO:0044718">
    <property type="term" value="P:siderophore transmembrane transport"/>
    <property type="evidence" value="ECO:0007669"/>
    <property type="project" value="TreeGrafter"/>
</dbReference>
<dbReference type="PANTHER" id="PTHR30069:SF49">
    <property type="entry name" value="OUTER MEMBRANE PROTEIN C"/>
    <property type="match status" value="1"/>
</dbReference>
<evidence type="ECO:0000256" key="1">
    <source>
        <dbReference type="ARBA" id="ARBA00004571"/>
    </source>
</evidence>
<evidence type="ECO:0000256" key="2">
    <source>
        <dbReference type="ARBA" id="ARBA00022448"/>
    </source>
</evidence>
<evidence type="ECO:0000256" key="4">
    <source>
        <dbReference type="ARBA" id="ARBA00022692"/>
    </source>
</evidence>
<keyword evidence="13" id="KW-0675">Receptor</keyword>
<dbReference type="InterPro" id="IPR036942">
    <property type="entry name" value="Beta-barrel_TonB_sf"/>
</dbReference>
<protein>
    <submittedName>
        <fullName evidence="13">TonB-dependent receptor</fullName>
    </submittedName>
</protein>
<dbReference type="InterPro" id="IPR008969">
    <property type="entry name" value="CarboxyPept-like_regulatory"/>
</dbReference>
<dbReference type="GO" id="GO:0015344">
    <property type="term" value="F:siderophore uptake transmembrane transporter activity"/>
    <property type="evidence" value="ECO:0007669"/>
    <property type="project" value="TreeGrafter"/>
</dbReference>
<evidence type="ECO:0000313" key="13">
    <source>
        <dbReference type="EMBL" id="OBR35738.1"/>
    </source>
</evidence>
<evidence type="ECO:0000256" key="7">
    <source>
        <dbReference type="ARBA" id="ARBA00023237"/>
    </source>
</evidence>
<sequence>MNLKYFWVLAILLSTPLLNAQNLNGKIVSEVNQEPLNGAHILANNGSATYSDVNGDFELKTTRENVILTISFMGYKTIQHQVEVNNEPIFITMQESPITINGVMVTGNIKIDPVLTLETNDYVKKIVQPRNVADLFNDVNGFSLIKRGNYAIDPSFRATQYEQLNVQFDGGTKAMNACPNRMDPITTHVIPEEIEKIEIIKGPYTVRYGATFGGIVNMVTQKPTAEDFGLHGSVNTGYESNGGSLVSMARLQQATEKYDIVGNVGFRDFGNYEDGDGVEIPSSFRSLDYGIKAGYNFSSQQRLQAHWRQSYGRDVLHAGLPMDTDEDNSSILSLDYKLKGLTGLVENIDAKIYYSYVDHIMSNKERPSFMMTDALSEIDATTAGGKLEFKLKPTEKMALYTGLDYLAIARDGNRVRLVKRNAMGPLATPVQFIDKVWQDSYINDLGVFVESKYPLTSKTMATVGLRYDNVTSEIKDPEADFAAMYPDLDKRTEHNFSGTASIKYVLSNQFIMEVAYGRGVRSANMIERVINHFTVGQDSYEYIGNPNLDAEVNNQFEVGFKGNLPISENGLDKFNYSTSFYYSLYENYIVAVIDETQPRKFMPMNEPRYSKVFRNLDEAYKTGFEIMAGVDFWNHLNFTTELSYVYAKNNDLNESLPLVPPLTTRFKLGYEKEKFWINANYTITSKQEDIALSFGEQVTPGYEVMDLRFGIIPVKNITLGLAVLNVFDKTYNNHLNFAFNNQAAFGTFPINDPGRNLTAFAQFKF</sequence>
<comment type="similarity">
    <text evidence="8 9">Belongs to the TonB-dependent receptor family.</text>
</comment>
<feature type="domain" description="TonB-dependent receptor plug" evidence="12">
    <location>
        <begin position="128"/>
        <end position="213"/>
    </location>
</feature>
<keyword evidence="14" id="KW-1185">Reference proteome</keyword>
<gene>
    <name evidence="13" type="ORF">A9200_11085</name>
</gene>
<dbReference type="InterPro" id="IPR039426">
    <property type="entry name" value="TonB-dep_rcpt-like"/>
</dbReference>
<keyword evidence="6 8" id="KW-0472">Membrane</keyword>
<dbReference type="Pfam" id="PF00593">
    <property type="entry name" value="TonB_dep_Rec_b-barrel"/>
    <property type="match status" value="1"/>
</dbReference>
<dbReference type="Gene3D" id="2.60.40.1120">
    <property type="entry name" value="Carboxypeptidase-like, regulatory domain"/>
    <property type="match status" value="1"/>
</dbReference>
<keyword evidence="4 8" id="KW-0812">Transmembrane</keyword>
<dbReference type="RefSeq" id="WP_068486979.1">
    <property type="nucleotide sequence ID" value="NZ_CP018760.1"/>
</dbReference>
<dbReference type="SUPFAM" id="SSF49464">
    <property type="entry name" value="Carboxypeptidase regulatory domain-like"/>
    <property type="match status" value="1"/>
</dbReference>
<proteinExistence type="inferred from homology"/>
<dbReference type="Gene3D" id="2.40.170.20">
    <property type="entry name" value="TonB-dependent receptor, beta-barrel domain"/>
    <property type="match status" value="1"/>
</dbReference>
<dbReference type="KEGG" id="mart:BTR34_01425"/>
<evidence type="ECO:0000313" key="14">
    <source>
        <dbReference type="Proteomes" id="UP000092164"/>
    </source>
</evidence>
<evidence type="ECO:0000256" key="9">
    <source>
        <dbReference type="RuleBase" id="RU003357"/>
    </source>
</evidence>
<comment type="subcellular location">
    <subcellularLocation>
        <location evidence="1 8">Cell outer membrane</location>
        <topology evidence="1 8">Multi-pass membrane protein</topology>
    </subcellularLocation>
</comment>
<accession>A0A1B7YZ46</accession>
<evidence type="ECO:0000256" key="3">
    <source>
        <dbReference type="ARBA" id="ARBA00022452"/>
    </source>
</evidence>
<dbReference type="Gene3D" id="2.170.130.10">
    <property type="entry name" value="TonB-dependent receptor, plug domain"/>
    <property type="match status" value="1"/>
</dbReference>
<dbReference type="SUPFAM" id="SSF56935">
    <property type="entry name" value="Porins"/>
    <property type="match status" value="1"/>
</dbReference>
<dbReference type="InterPro" id="IPR012910">
    <property type="entry name" value="Plug_dom"/>
</dbReference>
<feature type="chain" id="PRO_5008602069" evidence="10">
    <location>
        <begin position="21"/>
        <end position="765"/>
    </location>
</feature>
<evidence type="ECO:0000256" key="10">
    <source>
        <dbReference type="SAM" id="SignalP"/>
    </source>
</evidence>
<evidence type="ECO:0000256" key="5">
    <source>
        <dbReference type="ARBA" id="ARBA00023077"/>
    </source>
</evidence>
<evidence type="ECO:0000259" key="11">
    <source>
        <dbReference type="Pfam" id="PF00593"/>
    </source>
</evidence>
<dbReference type="EMBL" id="LZFP01000050">
    <property type="protein sequence ID" value="OBR35738.1"/>
    <property type="molecule type" value="Genomic_DNA"/>
</dbReference>
<keyword evidence="3 8" id="KW-1134">Transmembrane beta strand</keyword>
<dbReference type="InterPro" id="IPR037066">
    <property type="entry name" value="Plug_dom_sf"/>
</dbReference>
<dbReference type="AlphaFoldDB" id="A0A1B7YZ46"/>
<dbReference type="Pfam" id="PF07715">
    <property type="entry name" value="Plug"/>
    <property type="match status" value="1"/>
</dbReference>
<keyword evidence="5 9" id="KW-0798">TonB box</keyword>
<organism evidence="13 14">
    <name type="scientific">Maribacter hydrothermalis</name>
    <dbReference type="NCBI Taxonomy" id="1836467"/>
    <lineage>
        <taxon>Bacteria</taxon>
        <taxon>Pseudomonadati</taxon>
        <taxon>Bacteroidota</taxon>
        <taxon>Flavobacteriia</taxon>
        <taxon>Flavobacteriales</taxon>
        <taxon>Flavobacteriaceae</taxon>
        <taxon>Maribacter</taxon>
    </lineage>
</organism>
<dbReference type="InterPro" id="IPR000531">
    <property type="entry name" value="Beta-barrel_TonB"/>
</dbReference>
<feature type="signal peptide" evidence="10">
    <location>
        <begin position="1"/>
        <end position="20"/>
    </location>
</feature>
<dbReference type="STRING" id="1836467.BTR34_01425"/>
<dbReference type="Proteomes" id="UP000092164">
    <property type="component" value="Unassembled WGS sequence"/>
</dbReference>
<name>A0A1B7YZ46_9FLAO</name>
<reference evidence="14" key="1">
    <citation type="submission" date="2016-06" db="EMBL/GenBank/DDBJ databases">
        <authorList>
            <person name="Zhan P."/>
        </authorList>
    </citation>
    <scope>NUCLEOTIDE SEQUENCE [LARGE SCALE GENOMIC DNA]</scope>
    <source>
        <strain evidence="14">T28</strain>
    </source>
</reference>
<keyword evidence="10" id="KW-0732">Signal</keyword>
<evidence type="ECO:0000259" key="12">
    <source>
        <dbReference type="Pfam" id="PF07715"/>
    </source>
</evidence>
<keyword evidence="2 8" id="KW-0813">Transport</keyword>
<dbReference type="PROSITE" id="PS52016">
    <property type="entry name" value="TONB_DEPENDENT_REC_3"/>
    <property type="match status" value="1"/>
</dbReference>
<keyword evidence="7 8" id="KW-0998">Cell outer membrane</keyword>
<feature type="domain" description="TonB-dependent receptor-like beta-barrel" evidence="11">
    <location>
        <begin position="286"/>
        <end position="726"/>
    </location>
</feature>
<evidence type="ECO:0000256" key="8">
    <source>
        <dbReference type="PROSITE-ProRule" id="PRU01360"/>
    </source>
</evidence>
<dbReference type="Pfam" id="PF13715">
    <property type="entry name" value="CarbopepD_reg_2"/>
    <property type="match status" value="1"/>
</dbReference>
<evidence type="ECO:0000256" key="6">
    <source>
        <dbReference type="ARBA" id="ARBA00023136"/>
    </source>
</evidence>
<dbReference type="PANTHER" id="PTHR30069">
    <property type="entry name" value="TONB-DEPENDENT OUTER MEMBRANE RECEPTOR"/>
    <property type="match status" value="1"/>
</dbReference>
<dbReference type="OrthoDB" id="9759247at2"/>